<gene>
    <name evidence="2" type="ORF">Ae201684_002400</name>
</gene>
<accession>A0A6G0XQL6</accession>
<protein>
    <recommendedName>
        <fullName evidence="4">Peptidase A2 domain-containing protein</fullName>
    </recommendedName>
</protein>
<reference evidence="2 3" key="1">
    <citation type="submission" date="2019-07" db="EMBL/GenBank/DDBJ databases">
        <title>Genomics analysis of Aphanomyces spp. identifies a new class of oomycete effector associated with host adaptation.</title>
        <authorList>
            <person name="Gaulin E."/>
        </authorList>
    </citation>
    <scope>NUCLEOTIDE SEQUENCE [LARGE SCALE GENOMIC DNA]</scope>
    <source>
        <strain evidence="2 3">ATCC 201684</strain>
    </source>
</reference>
<evidence type="ECO:0000313" key="2">
    <source>
        <dbReference type="EMBL" id="KAF0742699.1"/>
    </source>
</evidence>
<evidence type="ECO:0008006" key="4">
    <source>
        <dbReference type="Google" id="ProtNLM"/>
    </source>
</evidence>
<feature type="compositionally biased region" description="Basic and acidic residues" evidence="1">
    <location>
        <begin position="418"/>
        <end position="429"/>
    </location>
</feature>
<keyword evidence="3" id="KW-1185">Reference proteome</keyword>
<evidence type="ECO:0000313" key="3">
    <source>
        <dbReference type="Proteomes" id="UP000481153"/>
    </source>
</evidence>
<organism evidence="2 3">
    <name type="scientific">Aphanomyces euteiches</name>
    <dbReference type="NCBI Taxonomy" id="100861"/>
    <lineage>
        <taxon>Eukaryota</taxon>
        <taxon>Sar</taxon>
        <taxon>Stramenopiles</taxon>
        <taxon>Oomycota</taxon>
        <taxon>Saprolegniomycetes</taxon>
        <taxon>Saprolegniales</taxon>
        <taxon>Verrucalvaceae</taxon>
        <taxon>Aphanomyces</taxon>
    </lineage>
</organism>
<dbReference type="CDD" id="cd22265">
    <property type="entry name" value="UDM1_RNF168"/>
    <property type="match status" value="1"/>
</dbReference>
<dbReference type="VEuPathDB" id="FungiDB:AeMF1_019584"/>
<dbReference type="EMBL" id="VJMJ01000025">
    <property type="protein sequence ID" value="KAF0742699.1"/>
    <property type="molecule type" value="Genomic_DNA"/>
</dbReference>
<evidence type="ECO:0000256" key="1">
    <source>
        <dbReference type="SAM" id="MobiDB-lite"/>
    </source>
</evidence>
<feature type="region of interest" description="Disordered" evidence="1">
    <location>
        <begin position="418"/>
        <end position="451"/>
    </location>
</feature>
<sequence length="651" mass="71308">MDVDQDLTLAQPMGPVLLPAAAPGYPVVIEAQPRLAVQSIALLHEQTAMHQEVHHHYPPPDASNVSHTERDRLLVAQADELARQTIKTETMQLAGMALEQEMSVLRQALETERSRASRAEAMVKELQVRETESRRRMDAVLDAKQRMEDIATELRQRDAERERVLQNGRLAQSLAGVKAEPIPSASTAPSPSVDNRVRLTAPLLSGFSAPKAPRYVGYTLDARRQFAKQYYEYCNECAQAALSLDYHGPDFGDLEAKIRTTVVMDEKELDPDRCYDKWVYAYWSLLDKNNMILFHTKHPKNAVKALVDGTRPASLRAVVKNHLELDQKHLRNSVLQFMAFVKTKLIAQLEFTRAAKANGLVKVPDDANIKAKALSHNKGDSGRIGVAAQAKQKSVKCWSCGGPHHIAKCESTSDAEKSAIRAKHAESKRTNGGPGVSSDGKSEAKGVARIDDKAESKKGSVTFKSKALQWPGCPPRDGSCWAVVIHGGLDDPVPALLDSGCDSGFFHMLTVLPNPQVMEGFGGVPLTLSRHLVIPELALLVGDTPILLTSVSAWVDDTDPALAITVGRPIMKVLGYSTEGLLRNVAASPSVYDMGHLSVLDHETSALCRALRAQRAHLDAEDDAKDDFDDEEVLTTSVNVVLHGSQRAWLI</sequence>
<proteinExistence type="predicted"/>
<comment type="caution">
    <text evidence="2">The sequence shown here is derived from an EMBL/GenBank/DDBJ whole genome shotgun (WGS) entry which is preliminary data.</text>
</comment>
<dbReference type="VEuPathDB" id="FungiDB:AeMF1_018211"/>
<dbReference type="AlphaFoldDB" id="A0A6G0XQL6"/>
<feature type="compositionally biased region" description="Basic and acidic residues" evidence="1">
    <location>
        <begin position="440"/>
        <end position="451"/>
    </location>
</feature>
<dbReference type="Proteomes" id="UP000481153">
    <property type="component" value="Unassembled WGS sequence"/>
</dbReference>
<name>A0A6G0XQL6_9STRA</name>